<evidence type="ECO:0000313" key="4">
    <source>
        <dbReference type="Proteomes" id="UP000290889"/>
    </source>
</evidence>
<evidence type="ECO:0000313" key="3">
    <source>
        <dbReference type="EMBL" id="QBA65188.1"/>
    </source>
</evidence>
<organism evidence="3 4">
    <name type="scientific">Muriicola soli</name>
    <dbReference type="NCBI Taxonomy" id="2507538"/>
    <lineage>
        <taxon>Bacteria</taxon>
        <taxon>Pseudomonadati</taxon>
        <taxon>Bacteroidota</taxon>
        <taxon>Flavobacteriia</taxon>
        <taxon>Flavobacteriales</taxon>
        <taxon>Flavobacteriaceae</taxon>
        <taxon>Muriicola</taxon>
    </lineage>
</organism>
<protein>
    <submittedName>
        <fullName evidence="3">Response regulator</fullName>
    </submittedName>
</protein>
<keyword evidence="4" id="KW-1185">Reference proteome</keyword>
<reference evidence="3 4" key="1">
    <citation type="submission" date="2019-01" db="EMBL/GenBank/DDBJ databases">
        <title>Muriicola soli sp. nov., isolated from soil.</title>
        <authorList>
            <person name="Kang H.J."/>
            <person name="Kim S.B."/>
        </authorList>
    </citation>
    <scope>NUCLEOTIDE SEQUENCE [LARGE SCALE GENOMIC DNA]</scope>
    <source>
        <strain evidence="3 4">MMS17-SY002</strain>
    </source>
</reference>
<dbReference type="InterPro" id="IPR052893">
    <property type="entry name" value="TCS_response_regulator"/>
</dbReference>
<dbReference type="Gene3D" id="3.40.50.2300">
    <property type="match status" value="1"/>
</dbReference>
<dbReference type="SMART" id="SM00448">
    <property type="entry name" value="REC"/>
    <property type="match status" value="1"/>
</dbReference>
<dbReference type="AlphaFoldDB" id="A0A411EC34"/>
<keyword evidence="1" id="KW-0597">Phosphoprotein</keyword>
<evidence type="ECO:0000256" key="1">
    <source>
        <dbReference type="PROSITE-ProRule" id="PRU00169"/>
    </source>
</evidence>
<dbReference type="InterPro" id="IPR011006">
    <property type="entry name" value="CheY-like_superfamily"/>
</dbReference>
<feature type="domain" description="Response regulatory" evidence="2">
    <location>
        <begin position="13"/>
        <end position="138"/>
    </location>
</feature>
<dbReference type="PANTHER" id="PTHR44520:SF2">
    <property type="entry name" value="RESPONSE REGULATOR RCP1"/>
    <property type="match status" value="1"/>
</dbReference>
<dbReference type="KEGG" id="mur:EQY75_11995"/>
<dbReference type="OrthoDB" id="673128at2"/>
<dbReference type="EMBL" id="CP035544">
    <property type="protein sequence ID" value="QBA65188.1"/>
    <property type="molecule type" value="Genomic_DNA"/>
</dbReference>
<name>A0A411EC34_9FLAO</name>
<proteinExistence type="predicted"/>
<dbReference type="SUPFAM" id="SSF52172">
    <property type="entry name" value="CheY-like"/>
    <property type="match status" value="1"/>
</dbReference>
<dbReference type="InterPro" id="IPR001789">
    <property type="entry name" value="Sig_transdc_resp-reg_receiver"/>
</dbReference>
<dbReference type="PROSITE" id="PS50110">
    <property type="entry name" value="RESPONSE_REGULATORY"/>
    <property type="match status" value="1"/>
</dbReference>
<dbReference type="GO" id="GO:0000160">
    <property type="term" value="P:phosphorelay signal transduction system"/>
    <property type="evidence" value="ECO:0007669"/>
    <property type="project" value="InterPro"/>
</dbReference>
<dbReference type="Pfam" id="PF00072">
    <property type="entry name" value="Response_reg"/>
    <property type="match status" value="1"/>
</dbReference>
<gene>
    <name evidence="3" type="ORF">EQY75_11995</name>
</gene>
<dbReference type="Proteomes" id="UP000290889">
    <property type="component" value="Chromosome"/>
</dbReference>
<evidence type="ECO:0000259" key="2">
    <source>
        <dbReference type="PROSITE" id="PS50110"/>
    </source>
</evidence>
<feature type="modified residue" description="4-aspartylphosphate" evidence="1">
    <location>
        <position position="70"/>
    </location>
</feature>
<accession>A0A411EC34</accession>
<dbReference type="PANTHER" id="PTHR44520">
    <property type="entry name" value="RESPONSE REGULATOR RCP1-RELATED"/>
    <property type="match status" value="1"/>
</dbReference>
<sequence>MQFRIRTVEAIQNIYIIDDDPIFIYGTKRLIKEVNYEGGITVFQNGKEGLMGLAKIQDKEKSQPLIIFLDLNMPVMNGWEFLDAVHKHSDYNSLDLQIFVLSSSIDPKDTEKAYSYKMVKEFVSKPISPTLLEEILHS</sequence>